<proteinExistence type="predicted"/>
<dbReference type="EMBL" id="LGRX02035793">
    <property type="protein sequence ID" value="KAK3233143.1"/>
    <property type="molecule type" value="Genomic_DNA"/>
</dbReference>
<dbReference type="PANTHER" id="PTHR36327">
    <property type="entry name" value="UNNAMED PRODUCT"/>
    <property type="match status" value="1"/>
</dbReference>
<sequence length="149" mass="16690">MSSCAQLQPASTTPYRRVVKFRCKINECKPTKQVKDLNAQRRLALLSAPLIAASYFYPSAAKSAAQPLLDLASNATGSGVDDDESPLIQELLARSKANKAKYDKERLDDYNRRNFQDYFEFVAGSQTAAPENRSKEVKAIEKWLAENKK</sequence>
<dbReference type="PANTHER" id="PTHR36327:SF1">
    <property type="entry name" value="OS03G0731100 PROTEIN"/>
    <property type="match status" value="1"/>
</dbReference>
<dbReference type="AlphaFoldDB" id="A0AAE0BAQ0"/>
<name>A0AAE0BAQ0_9CHLO</name>
<reference evidence="1 2" key="1">
    <citation type="journal article" date="2015" name="Genome Biol. Evol.">
        <title>Comparative Genomics of a Bacterivorous Green Alga Reveals Evolutionary Causalities and Consequences of Phago-Mixotrophic Mode of Nutrition.</title>
        <authorList>
            <person name="Burns J.A."/>
            <person name="Paasch A."/>
            <person name="Narechania A."/>
            <person name="Kim E."/>
        </authorList>
    </citation>
    <scope>NUCLEOTIDE SEQUENCE [LARGE SCALE GENOMIC DNA]</scope>
    <source>
        <strain evidence="1 2">PLY_AMNH</strain>
    </source>
</reference>
<evidence type="ECO:0000313" key="1">
    <source>
        <dbReference type="EMBL" id="KAK3233143.1"/>
    </source>
</evidence>
<evidence type="ECO:0000313" key="2">
    <source>
        <dbReference type="Proteomes" id="UP001190700"/>
    </source>
</evidence>
<organism evidence="1 2">
    <name type="scientific">Cymbomonas tetramitiformis</name>
    <dbReference type="NCBI Taxonomy" id="36881"/>
    <lineage>
        <taxon>Eukaryota</taxon>
        <taxon>Viridiplantae</taxon>
        <taxon>Chlorophyta</taxon>
        <taxon>Pyramimonadophyceae</taxon>
        <taxon>Pyramimonadales</taxon>
        <taxon>Pyramimonadaceae</taxon>
        <taxon>Cymbomonas</taxon>
    </lineage>
</organism>
<keyword evidence="2" id="KW-1185">Reference proteome</keyword>
<dbReference type="Proteomes" id="UP001190700">
    <property type="component" value="Unassembled WGS sequence"/>
</dbReference>
<gene>
    <name evidence="1" type="ORF">CYMTET_56542</name>
</gene>
<protein>
    <submittedName>
        <fullName evidence="1">Uncharacterized protein</fullName>
    </submittedName>
</protein>
<comment type="caution">
    <text evidence="1">The sequence shown here is derived from an EMBL/GenBank/DDBJ whole genome shotgun (WGS) entry which is preliminary data.</text>
</comment>
<accession>A0AAE0BAQ0</accession>